<comment type="caution">
    <text evidence="2">The sequence shown here is derived from an EMBL/GenBank/DDBJ whole genome shotgun (WGS) entry which is preliminary data.</text>
</comment>
<dbReference type="InterPro" id="IPR002629">
    <property type="entry name" value="Met_Synth_C/arc"/>
</dbReference>
<dbReference type="RefSeq" id="WP_189467626.1">
    <property type="nucleotide sequence ID" value="NZ_BMXS01000005.1"/>
</dbReference>
<evidence type="ECO:0000259" key="1">
    <source>
        <dbReference type="Pfam" id="PF01717"/>
    </source>
</evidence>
<proteinExistence type="predicted"/>
<dbReference type="Pfam" id="PF01717">
    <property type="entry name" value="Meth_synt_2"/>
    <property type="match status" value="1"/>
</dbReference>
<dbReference type="SUPFAM" id="SSF51726">
    <property type="entry name" value="UROD/MetE-like"/>
    <property type="match status" value="1"/>
</dbReference>
<keyword evidence="3" id="KW-1185">Reference proteome</keyword>
<dbReference type="Proteomes" id="UP000653056">
    <property type="component" value="Unassembled WGS sequence"/>
</dbReference>
<reference evidence="3" key="1">
    <citation type="journal article" date="2019" name="Int. J. Syst. Evol. Microbiol.">
        <title>The Global Catalogue of Microorganisms (GCM) 10K type strain sequencing project: providing services to taxonomists for standard genome sequencing and annotation.</title>
        <authorList>
            <consortium name="The Broad Institute Genomics Platform"/>
            <consortium name="The Broad Institute Genome Sequencing Center for Infectious Disease"/>
            <person name="Wu L."/>
            <person name="Ma J."/>
        </authorList>
    </citation>
    <scope>NUCLEOTIDE SEQUENCE [LARGE SCALE GENOMIC DNA]</scope>
    <source>
        <strain evidence="3">KCTC 22228</strain>
    </source>
</reference>
<feature type="domain" description="Cobalamin-independent methionine synthase MetE C-terminal/archaeal" evidence="1">
    <location>
        <begin position="163"/>
        <end position="364"/>
    </location>
</feature>
<dbReference type="PANTHER" id="PTHR43844:SF1">
    <property type="entry name" value="METHIONINE SYNTHASE"/>
    <property type="match status" value="1"/>
</dbReference>
<dbReference type="EMBL" id="BMXS01000005">
    <property type="protein sequence ID" value="GGX87964.1"/>
    <property type="molecule type" value="Genomic_DNA"/>
</dbReference>
<sequence>MITARADVVGSLLRPGWLLEAQERRRAGSISEAVFKQVEDRAVDEAIALQEAAGLEVVTDGEMRRLSFQSQLVQAVEGFGTWDLDAFLWGKWHGDNDIGDWQQERPHELAVTAPLRRRRSLSAEEFVYLRARTPRTPKVTLPSPGLFANFWSPEHSSGAYASLREFLEDVARILREEVEELAGYGASYIQLDAPHYPLLLDPETRAFYEARGWSTAQWLDFGVALDNVVMQDIDGVTFGLHLCRGNQGSRWLVSGGYEPIAKPIFQRTAAHRLLLEYDDERSGGFEPLAAVPDDKVVVLGLVSSKRGALEDLDELLARVEEASHHIDRERLAISPQCGFGTSIVGNRLTIDEQAAKLRLVCDVAARLSG</sequence>
<dbReference type="Gene3D" id="3.20.20.210">
    <property type="match status" value="1"/>
</dbReference>
<dbReference type="PANTHER" id="PTHR43844">
    <property type="entry name" value="METHIONINE SYNTHASE"/>
    <property type="match status" value="1"/>
</dbReference>
<name>A0ABQ2YL13_9GAMM</name>
<organism evidence="2 3">
    <name type="scientific">Litchfieldella qijiaojingensis</name>
    <dbReference type="NCBI Taxonomy" id="980347"/>
    <lineage>
        <taxon>Bacteria</taxon>
        <taxon>Pseudomonadati</taxon>
        <taxon>Pseudomonadota</taxon>
        <taxon>Gammaproteobacteria</taxon>
        <taxon>Oceanospirillales</taxon>
        <taxon>Halomonadaceae</taxon>
        <taxon>Litchfieldella</taxon>
    </lineage>
</organism>
<accession>A0ABQ2YL13</accession>
<gene>
    <name evidence="2" type="primary">metE</name>
    <name evidence="2" type="ORF">GCM10007160_14180</name>
</gene>
<protein>
    <submittedName>
        <fullName evidence="2">5-methyltetrahydropteroyltriglutamate--homocysteine S-methyltransferase</fullName>
    </submittedName>
</protein>
<dbReference type="InterPro" id="IPR038071">
    <property type="entry name" value="UROD/MetE-like_sf"/>
</dbReference>
<evidence type="ECO:0000313" key="2">
    <source>
        <dbReference type="EMBL" id="GGX87964.1"/>
    </source>
</evidence>
<dbReference type="CDD" id="cd03311">
    <property type="entry name" value="CIMS_C_terminal_like"/>
    <property type="match status" value="1"/>
</dbReference>
<evidence type="ECO:0000313" key="3">
    <source>
        <dbReference type="Proteomes" id="UP000653056"/>
    </source>
</evidence>